<comment type="caution">
    <text evidence="3">The sequence shown here is derived from an EMBL/GenBank/DDBJ whole genome shotgun (WGS) entry which is preliminary data.</text>
</comment>
<feature type="transmembrane region" description="Helical" evidence="2">
    <location>
        <begin position="100"/>
        <end position="120"/>
    </location>
</feature>
<gene>
    <name evidence="3" type="ORF">XYLVIOL_LOCUS6703</name>
</gene>
<sequence length="234" mass="27536">MIPLLRSCILSRKKLFAQEVISFKRVYAYCTCSNIKPETLICQGSSYQDNENDKELVYRGSLTSKIRKLKFFSLMTTVGSLAAQPFLYMRMLDEDNAIPILSFIVINIFVMANPLFIYLLTKRYVLDLYFYPKERKYVVEVFNFFFQKRKIEFSPNDVTVPKKITAFTTLFVKNNPMLFDFSFTNNSKHYFIIIGYKTFEDFEVEPLETNAVNRLPSPVNRSQRVIENKSKKEQ</sequence>
<dbReference type="EMBL" id="CAXAJV020001293">
    <property type="protein sequence ID" value="CAL7944515.1"/>
    <property type="molecule type" value="Genomic_DNA"/>
</dbReference>
<dbReference type="InterPro" id="IPR009724">
    <property type="entry name" value="TMEM70"/>
</dbReference>
<comment type="similarity">
    <text evidence="1">Belongs to the TMEM70 family.</text>
</comment>
<protein>
    <submittedName>
        <fullName evidence="3">Uncharacterized protein</fullName>
    </submittedName>
</protein>
<reference evidence="3 4" key="1">
    <citation type="submission" date="2024-08" db="EMBL/GenBank/DDBJ databases">
        <authorList>
            <person name="Will J Nash"/>
            <person name="Angela Man"/>
            <person name="Seanna McTaggart"/>
            <person name="Kendall Baker"/>
            <person name="Tom Barker"/>
            <person name="Leah Catchpole"/>
            <person name="Alex Durrant"/>
            <person name="Karim Gharbi"/>
            <person name="Naomi Irish"/>
            <person name="Gemy Kaithakottil"/>
            <person name="Debby Ku"/>
            <person name="Aaliyah Providence"/>
            <person name="Felix Shaw"/>
            <person name="David Swarbreck"/>
            <person name="Chris Watkins"/>
            <person name="Ann M. McCartney"/>
            <person name="Giulio Formenti"/>
            <person name="Alice Mouton"/>
            <person name="Noel Vella"/>
            <person name="Bjorn M von Reumont"/>
            <person name="Adriana Vella"/>
            <person name="Wilfried Haerty"/>
        </authorList>
    </citation>
    <scope>NUCLEOTIDE SEQUENCE [LARGE SCALE GENOMIC DNA]</scope>
</reference>
<keyword evidence="2" id="KW-0472">Membrane</keyword>
<proteinExistence type="inferred from homology"/>
<keyword evidence="2" id="KW-1133">Transmembrane helix</keyword>
<evidence type="ECO:0000256" key="2">
    <source>
        <dbReference type="SAM" id="Phobius"/>
    </source>
</evidence>
<dbReference type="PANTHER" id="PTHR13281">
    <property type="entry name" value="TRANSMEMBRANE PROTEIN 70, MITOCHONDRIAL"/>
    <property type="match status" value="1"/>
</dbReference>
<keyword evidence="2" id="KW-0812">Transmembrane</keyword>
<dbReference type="InterPro" id="IPR045325">
    <property type="entry name" value="TMEM70/TMEM186/TMEM223"/>
</dbReference>
<evidence type="ECO:0000313" key="4">
    <source>
        <dbReference type="Proteomes" id="UP001642520"/>
    </source>
</evidence>
<name>A0ABP1NU06_XYLVO</name>
<dbReference type="Proteomes" id="UP001642520">
    <property type="component" value="Unassembled WGS sequence"/>
</dbReference>
<evidence type="ECO:0000313" key="3">
    <source>
        <dbReference type="EMBL" id="CAL7944515.1"/>
    </source>
</evidence>
<keyword evidence="4" id="KW-1185">Reference proteome</keyword>
<feature type="transmembrane region" description="Helical" evidence="2">
    <location>
        <begin position="69"/>
        <end position="88"/>
    </location>
</feature>
<accession>A0ABP1NU06</accession>
<dbReference type="PANTHER" id="PTHR13281:SF0">
    <property type="entry name" value="TRANSMEMBRANE PROTEIN 70, MITOCHONDRIAL"/>
    <property type="match status" value="1"/>
</dbReference>
<dbReference type="Pfam" id="PF06979">
    <property type="entry name" value="TMEM70"/>
    <property type="match status" value="1"/>
</dbReference>
<organism evidence="3 4">
    <name type="scientific">Xylocopa violacea</name>
    <name type="common">Violet carpenter bee</name>
    <name type="synonym">Apis violacea</name>
    <dbReference type="NCBI Taxonomy" id="135666"/>
    <lineage>
        <taxon>Eukaryota</taxon>
        <taxon>Metazoa</taxon>
        <taxon>Ecdysozoa</taxon>
        <taxon>Arthropoda</taxon>
        <taxon>Hexapoda</taxon>
        <taxon>Insecta</taxon>
        <taxon>Pterygota</taxon>
        <taxon>Neoptera</taxon>
        <taxon>Endopterygota</taxon>
        <taxon>Hymenoptera</taxon>
        <taxon>Apocrita</taxon>
        <taxon>Aculeata</taxon>
        <taxon>Apoidea</taxon>
        <taxon>Anthophila</taxon>
        <taxon>Apidae</taxon>
        <taxon>Xylocopa</taxon>
        <taxon>Xylocopa</taxon>
    </lineage>
</organism>
<evidence type="ECO:0000256" key="1">
    <source>
        <dbReference type="ARBA" id="ARBA00005280"/>
    </source>
</evidence>